<protein>
    <recommendedName>
        <fullName evidence="4">WxL domain-containing protein</fullName>
    </recommendedName>
</protein>
<reference evidence="2 3" key="1">
    <citation type="submission" date="2017-05" db="EMBL/GenBank/DDBJ databases">
        <title>The Genome Sequence of Enterococcus sp. 10A9_DIV0425.</title>
        <authorList>
            <consortium name="The Broad Institute Genomics Platform"/>
            <consortium name="The Broad Institute Genomic Center for Infectious Diseases"/>
            <person name="Earl A."/>
            <person name="Manson A."/>
            <person name="Schwartman J."/>
            <person name="Gilmore M."/>
            <person name="Abouelleil A."/>
            <person name="Cao P."/>
            <person name="Chapman S."/>
            <person name="Cusick C."/>
            <person name="Shea T."/>
            <person name="Young S."/>
            <person name="Neafsey D."/>
            <person name="Nusbaum C."/>
            <person name="Birren B."/>
        </authorList>
    </citation>
    <scope>NUCLEOTIDE SEQUENCE [LARGE SCALE GENOMIC DNA]</scope>
    <source>
        <strain evidence="2 3">10A9_DIV0425</strain>
    </source>
</reference>
<evidence type="ECO:0000313" key="3">
    <source>
        <dbReference type="Proteomes" id="UP000194933"/>
    </source>
</evidence>
<proteinExistence type="predicted"/>
<name>A0A242K0I5_9ENTE</name>
<dbReference type="Proteomes" id="UP000194933">
    <property type="component" value="Unassembled WGS sequence"/>
</dbReference>
<feature type="chain" id="PRO_5013303580" description="WxL domain-containing protein" evidence="1">
    <location>
        <begin position="28"/>
        <end position="194"/>
    </location>
</feature>
<dbReference type="AlphaFoldDB" id="A0A242K0I5"/>
<dbReference type="RefSeq" id="WP_086284123.1">
    <property type="nucleotide sequence ID" value="NZ_NGMO01000002.1"/>
</dbReference>
<sequence>MKFLKSSIVLMAVSVVGTSLIGVAANAATVPNEEKDSNTEVSFTDSTDPDAVLKLIHVPDVYKFETKLDASGTYSITGGIVENDRNITVFNDKSTQEWSVKASIVNDQLLGNSKAATVTAFQIDGVDLMGASATGIVHRSNVAPDVINNTGQISKPVSDAGLQIEFNNANMDLKAGDVLTGTVHYQLFNTPDAQ</sequence>
<feature type="signal peptide" evidence="1">
    <location>
        <begin position="1"/>
        <end position="27"/>
    </location>
</feature>
<keyword evidence="3" id="KW-1185">Reference proteome</keyword>
<dbReference type="STRING" id="1987383.A5844_000918"/>
<dbReference type="EMBL" id="NGMO01000002">
    <property type="protein sequence ID" value="OTP10784.1"/>
    <property type="molecule type" value="Genomic_DNA"/>
</dbReference>
<keyword evidence="1" id="KW-0732">Signal</keyword>
<organism evidence="2 3">
    <name type="scientific">Candidatus Enterococcus wittei</name>
    <dbReference type="NCBI Taxonomy" id="1987383"/>
    <lineage>
        <taxon>Bacteria</taxon>
        <taxon>Bacillati</taxon>
        <taxon>Bacillota</taxon>
        <taxon>Bacilli</taxon>
        <taxon>Lactobacillales</taxon>
        <taxon>Enterococcaceae</taxon>
        <taxon>Enterococcus</taxon>
    </lineage>
</organism>
<gene>
    <name evidence="2" type="ORF">A5844_000918</name>
</gene>
<evidence type="ECO:0000313" key="2">
    <source>
        <dbReference type="EMBL" id="OTP10784.1"/>
    </source>
</evidence>
<evidence type="ECO:0000256" key="1">
    <source>
        <dbReference type="SAM" id="SignalP"/>
    </source>
</evidence>
<comment type="caution">
    <text evidence="2">The sequence shown here is derived from an EMBL/GenBank/DDBJ whole genome shotgun (WGS) entry which is preliminary data.</text>
</comment>
<evidence type="ECO:0008006" key="4">
    <source>
        <dbReference type="Google" id="ProtNLM"/>
    </source>
</evidence>
<accession>A0A242K0I5</accession>